<keyword evidence="5" id="KW-0998">Cell outer membrane</keyword>
<reference evidence="8" key="1">
    <citation type="submission" date="2023-03" db="EMBL/GenBank/DDBJ databases">
        <title>Andean soil-derived lignocellulolytic bacterial consortium as a source of novel taxa and putative plastic-active enzymes.</title>
        <authorList>
            <person name="Diaz-Garcia L."/>
            <person name="Chuvochina M."/>
            <person name="Feuerriegel G."/>
            <person name="Bunk B."/>
            <person name="Sproer C."/>
            <person name="Streit W.R."/>
            <person name="Rodriguez L.M."/>
            <person name="Overmann J."/>
            <person name="Jimenez D.J."/>
        </authorList>
    </citation>
    <scope>NUCLEOTIDE SEQUENCE</scope>
    <source>
        <strain evidence="8">MAG 7</strain>
    </source>
</reference>
<name>A0AAJ5WVK9_9BACT</name>
<evidence type="ECO:0000256" key="4">
    <source>
        <dbReference type="ARBA" id="ARBA00023136"/>
    </source>
</evidence>
<evidence type="ECO:0000256" key="2">
    <source>
        <dbReference type="ARBA" id="ARBA00006275"/>
    </source>
</evidence>
<dbReference type="InterPro" id="IPR033985">
    <property type="entry name" value="SusD-like_N"/>
</dbReference>
<dbReference type="CDD" id="cd08977">
    <property type="entry name" value="SusD"/>
    <property type="match status" value="1"/>
</dbReference>
<dbReference type="Proteomes" id="UP001220610">
    <property type="component" value="Chromosome"/>
</dbReference>
<comment type="subcellular location">
    <subcellularLocation>
        <location evidence="1">Cell outer membrane</location>
    </subcellularLocation>
</comment>
<dbReference type="Pfam" id="PF14322">
    <property type="entry name" value="SusD-like_3"/>
    <property type="match status" value="1"/>
</dbReference>
<dbReference type="AlphaFoldDB" id="A0AAJ5WVK9"/>
<evidence type="ECO:0000256" key="3">
    <source>
        <dbReference type="ARBA" id="ARBA00022729"/>
    </source>
</evidence>
<gene>
    <name evidence="8" type="ORF">P0Y53_12045</name>
</gene>
<evidence type="ECO:0000313" key="9">
    <source>
        <dbReference type="Proteomes" id="UP001220610"/>
    </source>
</evidence>
<keyword evidence="3" id="KW-0732">Signal</keyword>
<keyword evidence="4" id="KW-0472">Membrane</keyword>
<evidence type="ECO:0000259" key="7">
    <source>
        <dbReference type="Pfam" id="PF14322"/>
    </source>
</evidence>
<dbReference type="Gene3D" id="1.25.40.390">
    <property type="match status" value="1"/>
</dbReference>
<dbReference type="EMBL" id="CP119311">
    <property type="protein sequence ID" value="WEK38229.1"/>
    <property type="molecule type" value="Genomic_DNA"/>
</dbReference>
<evidence type="ECO:0000256" key="1">
    <source>
        <dbReference type="ARBA" id="ARBA00004442"/>
    </source>
</evidence>
<dbReference type="InterPro" id="IPR012944">
    <property type="entry name" value="SusD_RagB_dom"/>
</dbReference>
<evidence type="ECO:0000256" key="5">
    <source>
        <dbReference type="ARBA" id="ARBA00023237"/>
    </source>
</evidence>
<feature type="domain" description="SusD-like N-terminal" evidence="7">
    <location>
        <begin position="92"/>
        <end position="231"/>
    </location>
</feature>
<dbReference type="GO" id="GO:0009279">
    <property type="term" value="C:cell outer membrane"/>
    <property type="evidence" value="ECO:0007669"/>
    <property type="project" value="UniProtKB-SubCell"/>
</dbReference>
<dbReference type="SUPFAM" id="SSF48452">
    <property type="entry name" value="TPR-like"/>
    <property type="match status" value="1"/>
</dbReference>
<dbReference type="Pfam" id="PF07980">
    <property type="entry name" value="SusD_RagB"/>
    <property type="match status" value="1"/>
</dbReference>
<feature type="domain" description="RagB/SusD" evidence="6">
    <location>
        <begin position="333"/>
        <end position="468"/>
    </location>
</feature>
<organism evidence="8 9">
    <name type="scientific">Candidatus Pseudobacter hemicellulosilyticus</name>
    <dbReference type="NCBI Taxonomy" id="3121375"/>
    <lineage>
        <taxon>Bacteria</taxon>
        <taxon>Pseudomonadati</taxon>
        <taxon>Bacteroidota</taxon>
        <taxon>Chitinophagia</taxon>
        <taxon>Chitinophagales</taxon>
        <taxon>Chitinophagaceae</taxon>
        <taxon>Pseudobacter</taxon>
    </lineage>
</organism>
<dbReference type="InterPro" id="IPR011990">
    <property type="entry name" value="TPR-like_helical_dom_sf"/>
</dbReference>
<proteinExistence type="inferred from homology"/>
<evidence type="ECO:0000313" key="8">
    <source>
        <dbReference type="EMBL" id="WEK38229.1"/>
    </source>
</evidence>
<accession>A0AAJ5WVK9</accession>
<evidence type="ECO:0000259" key="6">
    <source>
        <dbReference type="Pfam" id="PF07980"/>
    </source>
</evidence>
<sequence>MHSIMNNYKIKLLAGVLVLGLTGCEKLIDIPAPVTEVSSSLVYATEKTAIAAGSGAASSTFNSLAFAINLSAIGAMAADELDFLANVNYQEIMDNTYMPLSSTSAVSNINSLWSDIYAGIYRFNSVIEGVTASPALSDSLKTQLNANARFMRALCYYYLVNLFGEVPLVLETDVTKTALLPKSSVSSVNTQIVADLVAARDVLPATYAAQPTLRTVVTKWAASALLARVYLGSQQWDLAEREASKVIDESGSLYVLTPTTSIRDVFISGGKEAILQFGPYLSATSGYTYMGMTFGAGTTQYSLRETFLATFEGNDLRRSQWIRDTVYNAVTNHQPFKYRAGNATTATSRPEAPTVLRLAEQYLIRAEARLNLSRADEALDDMNAVRTRAGLDASTEADPAQLALAIEAENSHEFFSEYAMRFFNLRRTNRSDAVLGALKSTWTPKAKYFPLPQVAINANPNLLQNPDYE</sequence>
<protein>
    <submittedName>
        <fullName evidence="8">RagB/SusD family nutrient uptake outer membrane protein</fullName>
    </submittedName>
</protein>
<comment type="similarity">
    <text evidence="2">Belongs to the SusD family.</text>
</comment>